<feature type="domain" description="Amidohydrolase-related" evidence="3">
    <location>
        <begin position="84"/>
        <end position="375"/>
    </location>
</feature>
<sequence>MKKEHPYLFIWFLSIFLFISFQMLPAQMDYLKSIKKIDVHTHIDNDARFLREFLDDYNMKVVTLCTGGLDTARLNFRMKGARRFANKQPRYYAWVTSFELVNRNDPDWTENIIQQLKDDFAHGAVGVKIWKEIGMGIKDAEGNYIQVDDPMFEPIFKFISDQGKTLIAHIGEPIQAWMPTYPISKDRPGVYWAKHPQFSFWDKPDLPSFSEIMAARDHIIARNPNLRFVGAHLGSLEFDVNEIEKRLEKYPNFAVEIGGRMRYLMWQARGKVREFFIKYQDRIMYGTDLAAGDFRWDGKKGRKSSEKEIEKNLQRLHYRHNLFFRYLATDDEIPWGNYIIGDHALPEPTYTVKGLALPKEVLKKIFYDNAVKWFPGVEKNY</sequence>
<gene>
    <name evidence="4" type="ORF">ENK44_06480</name>
</gene>
<dbReference type="Gene3D" id="3.20.20.140">
    <property type="entry name" value="Metal-dependent hydrolases"/>
    <property type="match status" value="1"/>
</dbReference>
<feature type="transmembrane region" description="Helical" evidence="2">
    <location>
        <begin position="6"/>
        <end position="26"/>
    </location>
</feature>
<dbReference type="Pfam" id="PF04909">
    <property type="entry name" value="Amidohydro_2"/>
    <property type="match status" value="1"/>
</dbReference>
<accession>A0A7V4WUL1</accession>
<dbReference type="SUPFAM" id="SSF51556">
    <property type="entry name" value="Metallo-dependent hydrolases"/>
    <property type="match status" value="1"/>
</dbReference>
<evidence type="ECO:0000256" key="1">
    <source>
        <dbReference type="ARBA" id="ARBA00023239"/>
    </source>
</evidence>
<dbReference type="GO" id="GO:0019748">
    <property type="term" value="P:secondary metabolic process"/>
    <property type="evidence" value="ECO:0007669"/>
    <property type="project" value="TreeGrafter"/>
</dbReference>
<dbReference type="GO" id="GO:0016787">
    <property type="term" value="F:hydrolase activity"/>
    <property type="evidence" value="ECO:0007669"/>
    <property type="project" value="InterPro"/>
</dbReference>
<dbReference type="PANTHER" id="PTHR21240:SF28">
    <property type="entry name" value="ISO-OROTATE DECARBOXYLASE (EUROFUNG)"/>
    <property type="match status" value="1"/>
</dbReference>
<reference evidence="4" key="1">
    <citation type="journal article" date="2020" name="mSystems">
        <title>Genome- and Community-Level Interaction Insights into Carbon Utilization and Element Cycling Functions of Hydrothermarchaeota in Hydrothermal Sediment.</title>
        <authorList>
            <person name="Zhou Z."/>
            <person name="Liu Y."/>
            <person name="Xu W."/>
            <person name="Pan J."/>
            <person name="Luo Z.H."/>
            <person name="Li M."/>
        </authorList>
    </citation>
    <scope>NUCLEOTIDE SEQUENCE [LARGE SCALE GENOMIC DNA]</scope>
    <source>
        <strain evidence="4">HyVt-577</strain>
    </source>
</reference>
<keyword evidence="2" id="KW-0472">Membrane</keyword>
<dbReference type="InterPro" id="IPR032465">
    <property type="entry name" value="ACMSD"/>
</dbReference>
<dbReference type="EMBL" id="DRQG01000062">
    <property type="protein sequence ID" value="HGY55325.1"/>
    <property type="molecule type" value="Genomic_DNA"/>
</dbReference>
<protein>
    <recommendedName>
        <fullName evidence="3">Amidohydrolase-related domain-containing protein</fullName>
    </recommendedName>
</protein>
<name>A0A7V4WUL1_CALAY</name>
<evidence type="ECO:0000313" key="4">
    <source>
        <dbReference type="EMBL" id="HGY55325.1"/>
    </source>
</evidence>
<keyword evidence="1" id="KW-0456">Lyase</keyword>
<dbReference type="PANTHER" id="PTHR21240">
    <property type="entry name" value="2-AMINO-3-CARBOXYLMUCONATE-6-SEMIALDEHYDE DECARBOXYLASE"/>
    <property type="match status" value="1"/>
</dbReference>
<evidence type="ECO:0000256" key="2">
    <source>
        <dbReference type="SAM" id="Phobius"/>
    </source>
</evidence>
<comment type="caution">
    <text evidence="4">The sequence shown here is derived from an EMBL/GenBank/DDBJ whole genome shotgun (WGS) entry which is preliminary data.</text>
</comment>
<proteinExistence type="predicted"/>
<dbReference type="AlphaFoldDB" id="A0A7V4WUL1"/>
<organism evidence="4">
    <name type="scientific">Caldithrix abyssi</name>
    <dbReference type="NCBI Taxonomy" id="187145"/>
    <lineage>
        <taxon>Bacteria</taxon>
        <taxon>Pseudomonadati</taxon>
        <taxon>Calditrichota</taxon>
        <taxon>Calditrichia</taxon>
        <taxon>Calditrichales</taxon>
        <taxon>Calditrichaceae</taxon>
        <taxon>Caldithrix</taxon>
    </lineage>
</organism>
<dbReference type="GO" id="GO:0005737">
    <property type="term" value="C:cytoplasm"/>
    <property type="evidence" value="ECO:0007669"/>
    <property type="project" value="TreeGrafter"/>
</dbReference>
<keyword evidence="2" id="KW-1133">Transmembrane helix</keyword>
<dbReference type="InterPro" id="IPR006680">
    <property type="entry name" value="Amidohydro-rel"/>
</dbReference>
<dbReference type="InterPro" id="IPR032466">
    <property type="entry name" value="Metal_Hydrolase"/>
</dbReference>
<dbReference type="GO" id="GO:0016831">
    <property type="term" value="F:carboxy-lyase activity"/>
    <property type="evidence" value="ECO:0007669"/>
    <property type="project" value="InterPro"/>
</dbReference>
<keyword evidence="2" id="KW-0812">Transmembrane</keyword>
<dbReference type="Proteomes" id="UP000885779">
    <property type="component" value="Unassembled WGS sequence"/>
</dbReference>
<evidence type="ECO:0000259" key="3">
    <source>
        <dbReference type="Pfam" id="PF04909"/>
    </source>
</evidence>